<accession>A0AAW2WH93</accession>
<reference evidence="1" key="1">
    <citation type="submission" date="2020-06" db="EMBL/GenBank/DDBJ databases">
        <authorList>
            <person name="Li T."/>
            <person name="Hu X."/>
            <person name="Zhang T."/>
            <person name="Song X."/>
            <person name="Zhang H."/>
            <person name="Dai N."/>
            <person name="Sheng W."/>
            <person name="Hou X."/>
            <person name="Wei L."/>
        </authorList>
    </citation>
    <scope>NUCLEOTIDE SEQUENCE</scope>
    <source>
        <strain evidence="1">G02</strain>
        <tissue evidence="1">Leaf</tissue>
    </source>
</reference>
<protein>
    <submittedName>
        <fullName evidence="1">Uncharacterized protein</fullName>
    </submittedName>
</protein>
<dbReference type="EMBL" id="JACGWJ010000001">
    <property type="protein sequence ID" value="KAL0440888.1"/>
    <property type="molecule type" value="Genomic_DNA"/>
</dbReference>
<dbReference type="AlphaFoldDB" id="A0AAW2WH93"/>
<gene>
    <name evidence="1" type="ORF">Sradi_0027700</name>
</gene>
<proteinExistence type="predicted"/>
<evidence type="ECO:0000313" key="1">
    <source>
        <dbReference type="EMBL" id="KAL0440888.1"/>
    </source>
</evidence>
<organism evidence="1">
    <name type="scientific">Sesamum radiatum</name>
    <name type="common">Black benniseed</name>
    <dbReference type="NCBI Taxonomy" id="300843"/>
    <lineage>
        <taxon>Eukaryota</taxon>
        <taxon>Viridiplantae</taxon>
        <taxon>Streptophyta</taxon>
        <taxon>Embryophyta</taxon>
        <taxon>Tracheophyta</taxon>
        <taxon>Spermatophyta</taxon>
        <taxon>Magnoliopsida</taxon>
        <taxon>eudicotyledons</taxon>
        <taxon>Gunneridae</taxon>
        <taxon>Pentapetalae</taxon>
        <taxon>asterids</taxon>
        <taxon>lamiids</taxon>
        <taxon>Lamiales</taxon>
        <taxon>Pedaliaceae</taxon>
        <taxon>Sesamum</taxon>
    </lineage>
</organism>
<reference evidence="1" key="2">
    <citation type="journal article" date="2024" name="Plant">
        <title>Genomic evolution and insights into agronomic trait innovations of Sesamum species.</title>
        <authorList>
            <person name="Miao H."/>
            <person name="Wang L."/>
            <person name="Qu L."/>
            <person name="Liu H."/>
            <person name="Sun Y."/>
            <person name="Le M."/>
            <person name="Wang Q."/>
            <person name="Wei S."/>
            <person name="Zheng Y."/>
            <person name="Lin W."/>
            <person name="Duan Y."/>
            <person name="Cao H."/>
            <person name="Xiong S."/>
            <person name="Wang X."/>
            <person name="Wei L."/>
            <person name="Li C."/>
            <person name="Ma Q."/>
            <person name="Ju M."/>
            <person name="Zhao R."/>
            <person name="Li G."/>
            <person name="Mu C."/>
            <person name="Tian Q."/>
            <person name="Mei H."/>
            <person name="Zhang T."/>
            <person name="Gao T."/>
            <person name="Zhang H."/>
        </authorList>
    </citation>
    <scope>NUCLEOTIDE SEQUENCE</scope>
    <source>
        <strain evidence="1">G02</strain>
    </source>
</reference>
<name>A0AAW2WH93_SESRA</name>
<sequence length="76" mass="8434">MEKSSNGFVRADQIDLKSLDEQLERHLNRAWTMEKNKKKNQEEYYSSSTTSTAAVAAVPAPLPPATPQEAEARVGD</sequence>
<comment type="caution">
    <text evidence="1">The sequence shown here is derived from an EMBL/GenBank/DDBJ whole genome shotgun (WGS) entry which is preliminary data.</text>
</comment>